<organism evidence="1 2">
    <name type="scientific">Lecanicillium saksenae</name>
    <dbReference type="NCBI Taxonomy" id="468837"/>
    <lineage>
        <taxon>Eukaryota</taxon>
        <taxon>Fungi</taxon>
        <taxon>Dikarya</taxon>
        <taxon>Ascomycota</taxon>
        <taxon>Pezizomycotina</taxon>
        <taxon>Sordariomycetes</taxon>
        <taxon>Hypocreomycetidae</taxon>
        <taxon>Hypocreales</taxon>
        <taxon>Cordycipitaceae</taxon>
        <taxon>Lecanicillium</taxon>
    </lineage>
</organism>
<gene>
    <name evidence="1" type="ORF">NLG97_g7475</name>
</gene>
<dbReference type="EMBL" id="JANAKD010001148">
    <property type="protein sequence ID" value="KAJ3482790.1"/>
    <property type="molecule type" value="Genomic_DNA"/>
</dbReference>
<sequence length="102" mass="10902">MRFATLSTVILANAIGALALEGLAESVKDFPKCSYSAFKKALDKEGCDVKNVGSGTFDCLCKHLESIVVSVSMSRLDANCQASMSTSPQREALVNKSFLTCM</sequence>
<reference evidence="1" key="1">
    <citation type="submission" date="2022-07" db="EMBL/GenBank/DDBJ databases">
        <title>Genome Sequence of Lecanicillium saksenae.</title>
        <authorList>
            <person name="Buettner E."/>
        </authorList>
    </citation>
    <scope>NUCLEOTIDE SEQUENCE</scope>
    <source>
        <strain evidence="1">VT-O1</strain>
    </source>
</reference>
<accession>A0ACC1QLS1</accession>
<proteinExistence type="predicted"/>
<evidence type="ECO:0000313" key="1">
    <source>
        <dbReference type="EMBL" id="KAJ3482790.1"/>
    </source>
</evidence>
<comment type="caution">
    <text evidence="1">The sequence shown here is derived from an EMBL/GenBank/DDBJ whole genome shotgun (WGS) entry which is preliminary data.</text>
</comment>
<protein>
    <submittedName>
        <fullName evidence="1">Uncharacterized protein</fullName>
    </submittedName>
</protein>
<keyword evidence="2" id="KW-1185">Reference proteome</keyword>
<dbReference type="Proteomes" id="UP001148737">
    <property type="component" value="Unassembled WGS sequence"/>
</dbReference>
<name>A0ACC1QLS1_9HYPO</name>
<evidence type="ECO:0000313" key="2">
    <source>
        <dbReference type="Proteomes" id="UP001148737"/>
    </source>
</evidence>